<reference evidence="3" key="1">
    <citation type="submission" date="2022-01" db="EMBL/GenBank/DDBJ databases">
        <title>Comparison of Fish pathogen Aeromonas spp.</title>
        <authorList>
            <person name="Dubey S."/>
            <person name="Sorum H."/>
            <person name="Munangandu H.M."/>
        </authorList>
    </citation>
    <scope>NUCLEOTIDE SEQUENCE</scope>
    <source>
        <strain evidence="3">SD/21-15</strain>
    </source>
</reference>
<feature type="coiled-coil region" evidence="1">
    <location>
        <begin position="213"/>
        <end position="250"/>
    </location>
</feature>
<protein>
    <submittedName>
        <fullName evidence="3">CCDC34 family protein</fullName>
    </submittedName>
</protein>
<dbReference type="EMBL" id="JAJVCY010000039">
    <property type="protein sequence ID" value="MCV3289964.1"/>
    <property type="molecule type" value="Genomic_DNA"/>
</dbReference>
<sequence>MFDSGVKIPFAIQVSTGAIVSVDEVDRGLRCGCRCPSCNALLVARKGEKRTHYFAHHDDSGKDCKLAFETSVRLMLLSRLDTLTSISTPSRTLPFGNERRQVSERRSGIIVRHVPQATSQGTAAGLFQVVNSPKHHLALHFPAVEDPLTPHWLDQFVAQHPGCGVLAVDYAEFAWHLNSDERPEGMDTISWVFTLLSQQSSCLSWIYHPHDQHKLAQWQAEKLAREQQEAERQAERQAQWQQELEARQREERAKQDRIWAWRKKQKQERLERERRARDPVELQRMKEEVLVREEREQSLMDRAPPPDAAPTVTPQPQGSMSLGYCRYCRLPPNNSGLDEQGFCYRELCVQSRSPKPASVATSRYQYGQARYASRHWTDWAEDPDPPRDRSNDCPHCGGDKGKGVRGWWCEHCEPNG</sequence>
<proteinExistence type="predicted"/>
<evidence type="ECO:0000256" key="1">
    <source>
        <dbReference type="SAM" id="Coils"/>
    </source>
</evidence>
<feature type="compositionally biased region" description="Basic and acidic residues" evidence="2">
    <location>
        <begin position="384"/>
        <end position="406"/>
    </location>
</feature>
<feature type="region of interest" description="Disordered" evidence="2">
    <location>
        <begin position="376"/>
        <end position="406"/>
    </location>
</feature>
<gene>
    <name evidence="3" type="ORF">LZT28_17190</name>
</gene>
<comment type="caution">
    <text evidence="3">The sequence shown here is derived from an EMBL/GenBank/DDBJ whole genome shotgun (WGS) entry which is preliminary data.</text>
</comment>
<accession>A0AAW5RTM9</accession>
<dbReference type="RefSeq" id="WP_263685777.1">
    <property type="nucleotide sequence ID" value="NZ_JAJVCY010000039.1"/>
</dbReference>
<feature type="region of interest" description="Disordered" evidence="2">
    <location>
        <begin position="295"/>
        <end position="316"/>
    </location>
</feature>
<name>A0AAW5RTM9_AERME</name>
<dbReference type="Proteomes" id="UP001208651">
    <property type="component" value="Unassembled WGS sequence"/>
</dbReference>
<keyword evidence="1" id="KW-0175">Coiled coil</keyword>
<evidence type="ECO:0000313" key="3">
    <source>
        <dbReference type="EMBL" id="MCV3289964.1"/>
    </source>
</evidence>
<evidence type="ECO:0000313" key="4">
    <source>
        <dbReference type="Proteomes" id="UP001208651"/>
    </source>
</evidence>
<evidence type="ECO:0000256" key="2">
    <source>
        <dbReference type="SAM" id="MobiDB-lite"/>
    </source>
</evidence>
<organism evidence="3 4">
    <name type="scientific">Aeromonas media</name>
    <dbReference type="NCBI Taxonomy" id="651"/>
    <lineage>
        <taxon>Bacteria</taxon>
        <taxon>Pseudomonadati</taxon>
        <taxon>Pseudomonadota</taxon>
        <taxon>Gammaproteobacteria</taxon>
        <taxon>Aeromonadales</taxon>
        <taxon>Aeromonadaceae</taxon>
        <taxon>Aeromonas</taxon>
    </lineage>
</organism>
<dbReference type="AlphaFoldDB" id="A0AAW5RTM9"/>